<evidence type="ECO:0000256" key="4">
    <source>
        <dbReference type="ARBA" id="ARBA00022475"/>
    </source>
</evidence>
<keyword evidence="11 12" id="KW-0472">Membrane</keyword>
<comment type="function">
    <text evidence="12">NDH-1 shuttles electrons from NADH, via FMN and iron-sulfur (Fe-S) centers, to quinones in the respiratory chain. The immediate electron acceptor for the enzyme in this species is believed to be ubiquinone. Couples the redox reaction to proton translocation (for every two electrons transferred, four hydrogen ions are translocated across the cytoplasmic membrane), and thus conserves the redox energy in a proton gradient.</text>
</comment>
<comment type="subcellular location">
    <subcellularLocation>
        <location evidence="12 13">Cell membrane</location>
        <topology evidence="12 13">Multi-pass membrane protein</topology>
    </subcellularLocation>
    <subcellularLocation>
        <location evidence="1">Membrane</location>
        <topology evidence="1">Multi-pass membrane protein</topology>
    </subcellularLocation>
</comment>
<feature type="transmembrane region" description="Helical" evidence="12">
    <location>
        <begin position="78"/>
        <end position="101"/>
    </location>
</feature>
<name>A0ABY5ZMQ2_9BACT</name>
<comment type="similarity">
    <text evidence="2 12 13">Belongs to the complex I subunit 3 family.</text>
</comment>
<dbReference type="PANTHER" id="PTHR11058">
    <property type="entry name" value="NADH-UBIQUINONE OXIDOREDUCTASE CHAIN 3"/>
    <property type="match status" value="1"/>
</dbReference>
<evidence type="ECO:0000256" key="2">
    <source>
        <dbReference type="ARBA" id="ARBA00008472"/>
    </source>
</evidence>
<keyword evidence="8 12" id="KW-1133">Transmembrane helix</keyword>
<protein>
    <recommendedName>
        <fullName evidence="12">NADH-quinone oxidoreductase subunit A</fullName>
        <ecNumber evidence="12">7.1.1.-</ecNumber>
    </recommendedName>
    <alternativeName>
        <fullName evidence="12">NADH dehydrogenase I subunit A</fullName>
    </alternativeName>
    <alternativeName>
        <fullName evidence="12">NDH-1 subunit A</fullName>
    </alternativeName>
    <alternativeName>
        <fullName evidence="12">NUO1</fullName>
    </alternativeName>
</protein>
<feature type="transmembrane region" description="Helical" evidence="12">
    <location>
        <begin position="23"/>
        <end position="47"/>
    </location>
</feature>
<keyword evidence="4 12" id="KW-1003">Cell membrane</keyword>
<accession>A0ABY5ZMQ2</accession>
<dbReference type="InterPro" id="IPR023043">
    <property type="entry name" value="NAD(P)H_OxRDtase_bac/plastid"/>
</dbReference>
<evidence type="ECO:0000256" key="9">
    <source>
        <dbReference type="ARBA" id="ARBA00023027"/>
    </source>
</evidence>
<evidence type="ECO:0000256" key="7">
    <source>
        <dbReference type="ARBA" id="ARBA00022967"/>
    </source>
</evidence>
<evidence type="ECO:0000256" key="10">
    <source>
        <dbReference type="ARBA" id="ARBA00023075"/>
    </source>
</evidence>
<evidence type="ECO:0000256" key="8">
    <source>
        <dbReference type="ARBA" id="ARBA00022989"/>
    </source>
</evidence>
<dbReference type="PANTHER" id="PTHR11058:SF21">
    <property type="entry name" value="NADH-QUINONE OXIDOREDUCTASE SUBUNIT A"/>
    <property type="match status" value="1"/>
</dbReference>
<reference evidence="14" key="1">
    <citation type="journal article" date="2022" name="Environ. Microbiol.">
        <title>Geoalkalibacter halelectricus SAP #1 sp. nov. possessing extracellular electron transfer and mineral#reducing capabilities from a haloalkaline environment.</title>
        <authorList>
            <person name="Yadav S."/>
            <person name="Singh R."/>
            <person name="Sundharam S.S."/>
            <person name="Chaudhary S."/>
            <person name="Krishnamurthi S."/>
            <person name="Patil S.A."/>
        </authorList>
    </citation>
    <scope>NUCLEOTIDE SEQUENCE</scope>
    <source>
        <strain evidence="14">SAP-1</strain>
    </source>
</reference>
<evidence type="ECO:0000313" key="15">
    <source>
        <dbReference type="Proteomes" id="UP001060414"/>
    </source>
</evidence>
<dbReference type="InterPro" id="IPR000440">
    <property type="entry name" value="NADH_UbQ/plastoQ_OxRdtase_su3"/>
</dbReference>
<evidence type="ECO:0000313" key="14">
    <source>
        <dbReference type="EMBL" id="UWZ80006.1"/>
    </source>
</evidence>
<dbReference type="Proteomes" id="UP001060414">
    <property type="component" value="Chromosome"/>
</dbReference>
<evidence type="ECO:0000256" key="1">
    <source>
        <dbReference type="ARBA" id="ARBA00004141"/>
    </source>
</evidence>
<dbReference type="HAMAP" id="MF_01394">
    <property type="entry name" value="NDH1_NuoA"/>
    <property type="match status" value="1"/>
</dbReference>
<keyword evidence="6 12" id="KW-0874">Quinone</keyword>
<evidence type="ECO:0000256" key="11">
    <source>
        <dbReference type="ARBA" id="ARBA00023136"/>
    </source>
</evidence>
<evidence type="ECO:0000256" key="13">
    <source>
        <dbReference type="RuleBase" id="RU003639"/>
    </source>
</evidence>
<comment type="catalytic activity">
    <reaction evidence="12 13">
        <text>a quinone + NADH + 5 H(+)(in) = a quinol + NAD(+) + 4 H(+)(out)</text>
        <dbReference type="Rhea" id="RHEA:57888"/>
        <dbReference type="ChEBI" id="CHEBI:15378"/>
        <dbReference type="ChEBI" id="CHEBI:24646"/>
        <dbReference type="ChEBI" id="CHEBI:57540"/>
        <dbReference type="ChEBI" id="CHEBI:57945"/>
        <dbReference type="ChEBI" id="CHEBI:132124"/>
    </reaction>
</comment>
<feature type="transmembrane region" description="Helical" evidence="12">
    <location>
        <begin position="107"/>
        <end position="128"/>
    </location>
</feature>
<proteinExistence type="inferred from homology"/>
<organism evidence="14 15">
    <name type="scientific">Geoalkalibacter halelectricus</name>
    <dbReference type="NCBI Taxonomy" id="2847045"/>
    <lineage>
        <taxon>Bacteria</taxon>
        <taxon>Pseudomonadati</taxon>
        <taxon>Thermodesulfobacteriota</taxon>
        <taxon>Desulfuromonadia</taxon>
        <taxon>Desulfuromonadales</taxon>
        <taxon>Geoalkalibacteraceae</taxon>
        <taxon>Geoalkalibacter</taxon>
    </lineage>
</organism>
<keyword evidence="3 12" id="KW-0813">Transport</keyword>
<dbReference type="EMBL" id="CP092109">
    <property type="protein sequence ID" value="UWZ80006.1"/>
    <property type="molecule type" value="Genomic_DNA"/>
</dbReference>
<comment type="subunit">
    <text evidence="12">NDH-1 is composed of 14 different subunits. Subunits NuoA, H, J, K, L, M, N constitute the membrane sector of the complex.</text>
</comment>
<evidence type="ECO:0000256" key="12">
    <source>
        <dbReference type="HAMAP-Rule" id="MF_01394"/>
    </source>
</evidence>
<keyword evidence="7 12" id="KW-1278">Translocase</keyword>
<dbReference type="EC" id="7.1.1.-" evidence="12"/>
<dbReference type="Pfam" id="PF00507">
    <property type="entry name" value="Oxidored_q4"/>
    <property type="match status" value="1"/>
</dbReference>
<keyword evidence="10 12" id="KW-0830">Ubiquinone</keyword>
<sequence>MFLALAVSPVALSMDAPASPEALLSLVLYACLAAALIALLLGVAWLLGRKTHTPLKDAPYESGVAPSGAARMRAPAPFFLVAIFFLIFAVEAVIILSWAVAWDLLGWAGFAQVSFFALILFVGLAHLWKTGGLDWHPRAQERGRGGGT</sequence>
<gene>
    <name evidence="12" type="primary">nuoA</name>
    <name evidence="14" type="ORF">L9S41_01080</name>
</gene>
<keyword evidence="9 12" id="KW-0520">NAD</keyword>
<evidence type="ECO:0000256" key="3">
    <source>
        <dbReference type="ARBA" id="ARBA00022448"/>
    </source>
</evidence>
<evidence type="ECO:0000256" key="5">
    <source>
        <dbReference type="ARBA" id="ARBA00022692"/>
    </source>
</evidence>
<dbReference type="RefSeq" id="WP_260748360.1">
    <property type="nucleotide sequence ID" value="NZ_CP092109.1"/>
</dbReference>
<evidence type="ECO:0000256" key="6">
    <source>
        <dbReference type="ARBA" id="ARBA00022719"/>
    </source>
</evidence>
<dbReference type="Gene3D" id="1.20.58.1610">
    <property type="entry name" value="NADH:ubiquinone/plastoquinone oxidoreductase, chain 3"/>
    <property type="match status" value="1"/>
</dbReference>
<dbReference type="InterPro" id="IPR038430">
    <property type="entry name" value="NDAH_ubi_oxred_su3_sf"/>
</dbReference>
<keyword evidence="15" id="KW-1185">Reference proteome</keyword>
<keyword evidence="5 12" id="KW-0812">Transmembrane</keyword>